<dbReference type="EMBL" id="LR796498">
    <property type="protein sequence ID" value="CAB4148966.1"/>
    <property type="molecule type" value="Genomic_DNA"/>
</dbReference>
<accession>A0A6J5MV60</accession>
<name>A0A6J5MV60_9CAUD</name>
<sequence length="117" mass="12880">MSNIWEQFQKPASGEYPDRWRPETVGDNIAGKITEIRVATMPDGSQYPSLTILTKDGEKEVLASQAMLLRQLATAQPKIGDVITIVFTSIEKLSAGRTLKHFDFAIGSSTPVETDII</sequence>
<organism evidence="1">
    <name type="scientific">uncultured Caudovirales phage</name>
    <dbReference type="NCBI Taxonomy" id="2100421"/>
    <lineage>
        <taxon>Viruses</taxon>
        <taxon>Duplodnaviria</taxon>
        <taxon>Heunggongvirae</taxon>
        <taxon>Uroviricota</taxon>
        <taxon>Caudoviricetes</taxon>
        <taxon>Peduoviridae</taxon>
        <taxon>Maltschvirus</taxon>
        <taxon>Maltschvirus maltsch</taxon>
    </lineage>
</organism>
<proteinExistence type="predicted"/>
<gene>
    <name evidence="1" type="ORF">UFOVP526_36</name>
</gene>
<protein>
    <submittedName>
        <fullName evidence="1">Uncharacterized protein</fullName>
    </submittedName>
</protein>
<reference evidence="1" key="1">
    <citation type="submission" date="2020-04" db="EMBL/GenBank/DDBJ databases">
        <authorList>
            <person name="Chiriac C."/>
            <person name="Salcher M."/>
            <person name="Ghai R."/>
            <person name="Kavagutti S V."/>
        </authorList>
    </citation>
    <scope>NUCLEOTIDE SEQUENCE</scope>
</reference>
<evidence type="ECO:0000313" key="1">
    <source>
        <dbReference type="EMBL" id="CAB4148966.1"/>
    </source>
</evidence>